<proteinExistence type="inferred from homology"/>
<protein>
    <submittedName>
        <fullName evidence="4">Probable maltase-glucoamylase 2</fullName>
    </submittedName>
</protein>
<dbReference type="EMBL" id="BMAV01012383">
    <property type="protein sequence ID" value="GFY59010.1"/>
    <property type="molecule type" value="Genomic_DNA"/>
</dbReference>
<dbReference type="Gene3D" id="3.20.20.80">
    <property type="entry name" value="Glycosidases"/>
    <property type="match status" value="1"/>
</dbReference>
<dbReference type="SUPFAM" id="SSF51445">
    <property type="entry name" value="(Trans)glycosidases"/>
    <property type="match status" value="1"/>
</dbReference>
<evidence type="ECO:0000256" key="1">
    <source>
        <dbReference type="ARBA" id="ARBA00007806"/>
    </source>
</evidence>
<dbReference type="GO" id="GO:0005975">
    <property type="term" value="P:carbohydrate metabolic process"/>
    <property type="evidence" value="ECO:0007669"/>
    <property type="project" value="InterPro"/>
</dbReference>
<dbReference type="InterPro" id="IPR000322">
    <property type="entry name" value="Glyco_hydro_31_TIM"/>
</dbReference>
<evidence type="ECO:0000313" key="4">
    <source>
        <dbReference type="EMBL" id="GFY59010.1"/>
    </source>
</evidence>
<dbReference type="Proteomes" id="UP000886998">
    <property type="component" value="Unassembled WGS sequence"/>
</dbReference>
<evidence type="ECO:0000313" key="5">
    <source>
        <dbReference type="Proteomes" id="UP000886998"/>
    </source>
</evidence>
<accession>A0A8X7C7R6</accession>
<comment type="caution">
    <text evidence="4">The sequence shown here is derived from an EMBL/GenBank/DDBJ whole genome shotgun (WGS) entry which is preliminary data.</text>
</comment>
<feature type="domain" description="Glycoside hydrolase family 31 TIM barrel" evidence="3">
    <location>
        <begin position="6"/>
        <end position="114"/>
    </location>
</feature>
<reference evidence="4" key="1">
    <citation type="submission" date="2020-08" db="EMBL/GenBank/DDBJ databases">
        <title>Multicomponent nature underlies the extraordinary mechanical properties of spider dragline silk.</title>
        <authorList>
            <person name="Kono N."/>
            <person name="Nakamura H."/>
            <person name="Mori M."/>
            <person name="Yoshida Y."/>
            <person name="Ohtoshi R."/>
            <person name="Malay A.D."/>
            <person name="Moran D.A.P."/>
            <person name="Tomita M."/>
            <person name="Numata K."/>
            <person name="Arakawa K."/>
        </authorList>
    </citation>
    <scope>NUCLEOTIDE SEQUENCE</scope>
</reference>
<dbReference type="GO" id="GO:0004558">
    <property type="term" value="F:alpha-1,4-glucosidase activity"/>
    <property type="evidence" value="ECO:0007669"/>
    <property type="project" value="TreeGrafter"/>
</dbReference>
<keyword evidence="5" id="KW-1185">Reference proteome</keyword>
<dbReference type="OrthoDB" id="1334205at2759"/>
<dbReference type="Pfam" id="PF01055">
    <property type="entry name" value="Glyco_hydro_31_2nd"/>
    <property type="match status" value="1"/>
</dbReference>
<evidence type="ECO:0000256" key="2">
    <source>
        <dbReference type="RuleBase" id="RU361185"/>
    </source>
</evidence>
<dbReference type="InterPro" id="IPR017853">
    <property type="entry name" value="GH"/>
</dbReference>
<dbReference type="PANTHER" id="PTHR22762:SF133">
    <property type="entry name" value="P-TYPE DOMAIN-CONTAINING PROTEIN"/>
    <property type="match status" value="1"/>
</dbReference>
<dbReference type="PANTHER" id="PTHR22762">
    <property type="entry name" value="ALPHA-GLUCOSIDASE"/>
    <property type="match status" value="1"/>
</dbReference>
<feature type="non-terminal residue" evidence="4">
    <location>
        <position position="1"/>
    </location>
</feature>
<keyword evidence="2" id="KW-0378">Hydrolase</keyword>
<sequence>LVGRTQMPPYWALGFQLSRYGYNSLDNLKTALERTRKADIAQDVQFLDIDHMEGKRDFTFDKKNFAGLVEYINKTREEYGMKWIIILDPGIEAVKGYNVYESGIQHDVFIKRSPSWKEDMFPEELRKHNITYGKVNTFPKIYRFQKFTRNAHSNCSHY</sequence>
<comment type="similarity">
    <text evidence="1 2">Belongs to the glycosyl hydrolase 31 family.</text>
</comment>
<name>A0A8X7C7R6_9ARAC</name>
<organism evidence="4 5">
    <name type="scientific">Trichonephila inaurata madagascariensis</name>
    <dbReference type="NCBI Taxonomy" id="2747483"/>
    <lineage>
        <taxon>Eukaryota</taxon>
        <taxon>Metazoa</taxon>
        <taxon>Ecdysozoa</taxon>
        <taxon>Arthropoda</taxon>
        <taxon>Chelicerata</taxon>
        <taxon>Arachnida</taxon>
        <taxon>Araneae</taxon>
        <taxon>Araneomorphae</taxon>
        <taxon>Entelegynae</taxon>
        <taxon>Araneoidea</taxon>
        <taxon>Nephilidae</taxon>
        <taxon>Trichonephila</taxon>
        <taxon>Trichonephila inaurata</taxon>
    </lineage>
</organism>
<evidence type="ECO:0000259" key="3">
    <source>
        <dbReference type="Pfam" id="PF01055"/>
    </source>
</evidence>
<keyword evidence="2" id="KW-0326">Glycosidase</keyword>
<gene>
    <name evidence="4" type="primary">MGAM2</name>
    <name evidence="4" type="ORF">TNIN_488361</name>
</gene>
<dbReference type="AlphaFoldDB" id="A0A8X7C7R6"/>